<organism evidence="1 2">
    <name type="scientific">Setaria italica</name>
    <name type="common">Foxtail millet</name>
    <name type="synonym">Panicum italicum</name>
    <dbReference type="NCBI Taxonomy" id="4555"/>
    <lineage>
        <taxon>Eukaryota</taxon>
        <taxon>Viridiplantae</taxon>
        <taxon>Streptophyta</taxon>
        <taxon>Embryophyta</taxon>
        <taxon>Tracheophyta</taxon>
        <taxon>Spermatophyta</taxon>
        <taxon>Magnoliopsida</taxon>
        <taxon>Liliopsida</taxon>
        <taxon>Poales</taxon>
        <taxon>Poaceae</taxon>
        <taxon>PACMAD clade</taxon>
        <taxon>Panicoideae</taxon>
        <taxon>Panicodae</taxon>
        <taxon>Paniceae</taxon>
        <taxon>Cenchrinae</taxon>
        <taxon>Setaria</taxon>
    </lineage>
</organism>
<dbReference type="EMBL" id="AGNK02002682">
    <property type="status" value="NOT_ANNOTATED_CDS"/>
    <property type="molecule type" value="Genomic_DNA"/>
</dbReference>
<sequence>MYMISAHKSNVGAQQIGPFKHSNVYNISKVLNKDWSQHRLSKSIQIHHLTCTSCQLHASKVK</sequence>
<evidence type="ECO:0000313" key="2">
    <source>
        <dbReference type="Proteomes" id="UP000004995"/>
    </source>
</evidence>
<dbReference type="HOGENOM" id="CLU_2908375_0_0_1"/>
<dbReference type="Proteomes" id="UP000004995">
    <property type="component" value="Unassembled WGS sequence"/>
</dbReference>
<dbReference type="InParanoid" id="K3Y0R2"/>
<reference evidence="2" key="1">
    <citation type="journal article" date="2012" name="Nat. Biotechnol.">
        <title>Reference genome sequence of the model plant Setaria.</title>
        <authorList>
            <person name="Bennetzen J.L."/>
            <person name="Schmutz J."/>
            <person name="Wang H."/>
            <person name="Percifield R."/>
            <person name="Hawkins J."/>
            <person name="Pontaroli A.C."/>
            <person name="Estep M."/>
            <person name="Feng L."/>
            <person name="Vaughn J.N."/>
            <person name="Grimwood J."/>
            <person name="Jenkins J."/>
            <person name="Barry K."/>
            <person name="Lindquist E."/>
            <person name="Hellsten U."/>
            <person name="Deshpande S."/>
            <person name="Wang X."/>
            <person name="Wu X."/>
            <person name="Mitros T."/>
            <person name="Triplett J."/>
            <person name="Yang X."/>
            <person name="Ye C.Y."/>
            <person name="Mauro-Herrera M."/>
            <person name="Wang L."/>
            <person name="Li P."/>
            <person name="Sharma M."/>
            <person name="Sharma R."/>
            <person name="Ronald P.C."/>
            <person name="Panaud O."/>
            <person name="Kellogg E.A."/>
            <person name="Brutnell T.P."/>
            <person name="Doust A.N."/>
            <person name="Tuskan G.A."/>
            <person name="Rokhsar D."/>
            <person name="Devos K.M."/>
        </authorList>
    </citation>
    <scope>NUCLEOTIDE SEQUENCE [LARGE SCALE GENOMIC DNA]</scope>
    <source>
        <strain evidence="2">cv. Yugu1</strain>
    </source>
</reference>
<reference evidence="1" key="2">
    <citation type="submission" date="2018-08" db="UniProtKB">
        <authorList>
            <consortium name="EnsemblPlants"/>
        </authorList>
    </citation>
    <scope>IDENTIFICATION</scope>
    <source>
        <strain evidence="1">Yugu1</strain>
    </source>
</reference>
<dbReference type="EnsemblPlants" id="KQL12024">
    <property type="protein sequence ID" value="KQL12024"/>
    <property type="gene ID" value="SETIT_007773mg"/>
</dbReference>
<evidence type="ECO:0000313" key="1">
    <source>
        <dbReference type="EnsemblPlants" id="KQL12024"/>
    </source>
</evidence>
<accession>K3Y0R2</accession>
<keyword evidence="2" id="KW-1185">Reference proteome</keyword>
<dbReference type="AlphaFoldDB" id="K3Y0R2"/>
<name>K3Y0R2_SETIT</name>
<proteinExistence type="predicted"/>
<dbReference type="Gramene" id="KQL12024">
    <property type="protein sequence ID" value="KQL12024"/>
    <property type="gene ID" value="SETIT_007773mg"/>
</dbReference>
<protein>
    <submittedName>
        <fullName evidence="1">Uncharacterized protein</fullName>
    </submittedName>
</protein>